<proteinExistence type="predicted"/>
<dbReference type="AlphaFoldDB" id="A0A1V9Z0Q8"/>
<keyword evidence="1" id="KW-1133">Transmembrane helix</keyword>
<sequence length="99" mass="10708">MGSRDNRQTCRPSLVVLDVTDEPASPAPRVSPASDLCKGLATGLCIMVFAFCAQRPTTALARPWRRRGVVLGILLAAGLLSYALYTAIAYSLRFERPTP</sequence>
<keyword evidence="1" id="KW-0472">Membrane</keyword>
<feature type="transmembrane region" description="Helical" evidence="1">
    <location>
        <begin position="69"/>
        <end position="92"/>
    </location>
</feature>
<gene>
    <name evidence="2" type="ORF">ACHHYP_20179</name>
</gene>
<dbReference type="EMBL" id="JNBR01000515">
    <property type="protein sequence ID" value="OQR91565.1"/>
    <property type="molecule type" value="Genomic_DNA"/>
</dbReference>
<evidence type="ECO:0000313" key="2">
    <source>
        <dbReference type="EMBL" id="OQR91565.1"/>
    </source>
</evidence>
<keyword evidence="1" id="KW-0812">Transmembrane</keyword>
<accession>A0A1V9Z0Q8</accession>
<organism evidence="2 3">
    <name type="scientific">Achlya hypogyna</name>
    <name type="common">Oomycete</name>
    <name type="synonym">Protoachlya hypogyna</name>
    <dbReference type="NCBI Taxonomy" id="1202772"/>
    <lineage>
        <taxon>Eukaryota</taxon>
        <taxon>Sar</taxon>
        <taxon>Stramenopiles</taxon>
        <taxon>Oomycota</taxon>
        <taxon>Saprolegniomycetes</taxon>
        <taxon>Saprolegniales</taxon>
        <taxon>Achlyaceae</taxon>
        <taxon>Achlya</taxon>
    </lineage>
</organism>
<reference evidence="2 3" key="1">
    <citation type="journal article" date="2014" name="Genome Biol. Evol.">
        <title>The secreted proteins of Achlya hypogyna and Thraustotheca clavata identify the ancestral oomycete secretome and reveal gene acquisitions by horizontal gene transfer.</title>
        <authorList>
            <person name="Misner I."/>
            <person name="Blouin N."/>
            <person name="Leonard G."/>
            <person name="Richards T.A."/>
            <person name="Lane C.E."/>
        </authorList>
    </citation>
    <scope>NUCLEOTIDE SEQUENCE [LARGE SCALE GENOMIC DNA]</scope>
    <source>
        <strain evidence="2 3">ATCC 48635</strain>
    </source>
</reference>
<dbReference type="Proteomes" id="UP000243579">
    <property type="component" value="Unassembled WGS sequence"/>
</dbReference>
<name>A0A1V9Z0Q8_ACHHY</name>
<evidence type="ECO:0000313" key="3">
    <source>
        <dbReference type="Proteomes" id="UP000243579"/>
    </source>
</evidence>
<comment type="caution">
    <text evidence="2">The sequence shown here is derived from an EMBL/GenBank/DDBJ whole genome shotgun (WGS) entry which is preliminary data.</text>
</comment>
<keyword evidence="3" id="KW-1185">Reference proteome</keyword>
<protein>
    <submittedName>
        <fullName evidence="2">Uncharacterized protein</fullName>
    </submittedName>
</protein>
<evidence type="ECO:0000256" key="1">
    <source>
        <dbReference type="SAM" id="Phobius"/>
    </source>
</evidence>